<organism evidence="2">
    <name type="scientific">Bacteroides intestinalis</name>
    <dbReference type="NCBI Taxonomy" id="329854"/>
    <lineage>
        <taxon>Bacteria</taxon>
        <taxon>Pseudomonadati</taxon>
        <taxon>Bacteroidota</taxon>
        <taxon>Bacteroidia</taxon>
        <taxon>Bacteroidales</taxon>
        <taxon>Bacteroidaceae</taxon>
        <taxon>Bacteroides</taxon>
    </lineage>
</organism>
<keyword evidence="1" id="KW-0812">Transmembrane</keyword>
<evidence type="ECO:0000256" key="1">
    <source>
        <dbReference type="SAM" id="Phobius"/>
    </source>
</evidence>
<protein>
    <submittedName>
        <fullName evidence="2">Uncharacterized protein</fullName>
    </submittedName>
</protein>
<proteinExistence type="predicted"/>
<feature type="transmembrane region" description="Helical" evidence="1">
    <location>
        <begin position="12"/>
        <end position="34"/>
    </location>
</feature>
<accession>A0A6N2VYB7</accession>
<keyword evidence="1" id="KW-1133">Transmembrane helix</keyword>
<evidence type="ECO:0000313" key="2">
    <source>
        <dbReference type="EMBL" id="VYT35449.1"/>
    </source>
</evidence>
<name>A0A6N2VYB7_9BACE</name>
<keyword evidence="1" id="KW-0472">Membrane</keyword>
<dbReference type="AlphaFoldDB" id="A0A6N2VYB7"/>
<sequence>MCLSFDTSPLFLLFQYFNLPLLLFLTRTVNYYAYGQNKF</sequence>
<dbReference type="EMBL" id="CACRSU010000033">
    <property type="protein sequence ID" value="VYT35449.1"/>
    <property type="molecule type" value="Genomic_DNA"/>
</dbReference>
<reference evidence="2" key="1">
    <citation type="submission" date="2019-11" db="EMBL/GenBank/DDBJ databases">
        <authorList>
            <person name="Feng L."/>
        </authorList>
    </citation>
    <scope>NUCLEOTIDE SEQUENCE</scope>
    <source>
        <strain evidence="2">BintestinalisLFYP9</strain>
    </source>
</reference>
<gene>
    <name evidence="2" type="ORF">BILFYP9_02993</name>
</gene>